<protein>
    <recommendedName>
        <fullName evidence="4">Outer membrane lipoprotein SlyB</fullName>
    </recommendedName>
</protein>
<feature type="chain" id="PRO_5011527453" description="Outer membrane lipoprotein SlyB" evidence="1">
    <location>
        <begin position="22"/>
        <end position="117"/>
    </location>
</feature>
<accession>A0A1I5N7I1</accession>
<dbReference type="OrthoDB" id="7033569at2"/>
<name>A0A1I5N7I1_9PSED</name>
<evidence type="ECO:0008006" key="4">
    <source>
        <dbReference type="Google" id="ProtNLM"/>
    </source>
</evidence>
<dbReference type="EMBL" id="FOWX01000006">
    <property type="protein sequence ID" value="SFP17809.1"/>
    <property type="molecule type" value="Genomic_DNA"/>
</dbReference>
<evidence type="ECO:0000256" key="1">
    <source>
        <dbReference type="SAM" id="SignalP"/>
    </source>
</evidence>
<gene>
    <name evidence="2" type="ORF">SAMN05216190_10618</name>
</gene>
<keyword evidence="3" id="KW-1185">Reference proteome</keyword>
<evidence type="ECO:0000313" key="3">
    <source>
        <dbReference type="Proteomes" id="UP000198784"/>
    </source>
</evidence>
<sequence>MKRLSALTLSLFLLSAQSAFAIEVLAEKPDHTAGKVFGGLGGVILGGAAGGPIGALVGAAVGAWGGSGTQNALGLSDTAYLVKTDDGTQRVVRSPNARFKAGELVSIRGNRLARPEH</sequence>
<dbReference type="Proteomes" id="UP000198784">
    <property type="component" value="Unassembled WGS sequence"/>
</dbReference>
<keyword evidence="1" id="KW-0732">Signal</keyword>
<dbReference type="RefSeq" id="WP_090498788.1">
    <property type="nucleotide sequence ID" value="NZ_FOWX01000006.1"/>
</dbReference>
<organism evidence="2 3">
    <name type="scientific">Pseudomonas borbori</name>
    <dbReference type="NCBI Taxonomy" id="289003"/>
    <lineage>
        <taxon>Bacteria</taxon>
        <taxon>Pseudomonadati</taxon>
        <taxon>Pseudomonadota</taxon>
        <taxon>Gammaproteobacteria</taxon>
        <taxon>Pseudomonadales</taxon>
        <taxon>Pseudomonadaceae</taxon>
        <taxon>Pseudomonas</taxon>
    </lineage>
</organism>
<evidence type="ECO:0000313" key="2">
    <source>
        <dbReference type="EMBL" id="SFP17809.1"/>
    </source>
</evidence>
<reference evidence="3" key="1">
    <citation type="submission" date="2016-10" db="EMBL/GenBank/DDBJ databases">
        <authorList>
            <person name="Varghese N."/>
            <person name="Submissions S."/>
        </authorList>
    </citation>
    <scope>NUCLEOTIDE SEQUENCE [LARGE SCALE GENOMIC DNA]</scope>
    <source>
        <strain evidence="3">DSM 17834</strain>
    </source>
</reference>
<proteinExistence type="predicted"/>
<dbReference type="AlphaFoldDB" id="A0A1I5N7I1"/>
<feature type="signal peptide" evidence="1">
    <location>
        <begin position="1"/>
        <end position="21"/>
    </location>
</feature>